<protein>
    <submittedName>
        <fullName evidence="10">MFS transporter</fullName>
    </submittedName>
</protein>
<feature type="transmembrane region" description="Helical" evidence="8">
    <location>
        <begin position="145"/>
        <end position="164"/>
    </location>
</feature>
<organism evidence="10 11">
    <name type="scientific">Streptomyces decoyicus</name>
    <dbReference type="NCBI Taxonomy" id="249567"/>
    <lineage>
        <taxon>Bacteria</taxon>
        <taxon>Bacillati</taxon>
        <taxon>Actinomycetota</taxon>
        <taxon>Actinomycetes</taxon>
        <taxon>Kitasatosporales</taxon>
        <taxon>Streptomycetaceae</taxon>
        <taxon>Streptomyces</taxon>
    </lineage>
</organism>
<evidence type="ECO:0000256" key="8">
    <source>
        <dbReference type="SAM" id="Phobius"/>
    </source>
</evidence>
<keyword evidence="6 8" id="KW-0472">Membrane</keyword>
<keyword evidence="3" id="KW-1003">Cell membrane</keyword>
<dbReference type="RefSeq" id="WP_326623334.1">
    <property type="nucleotide sequence ID" value="NZ_CP109106.1"/>
</dbReference>
<dbReference type="InterPro" id="IPR020846">
    <property type="entry name" value="MFS_dom"/>
</dbReference>
<keyword evidence="2" id="KW-0813">Transport</keyword>
<name>A0ABZ1FTA9_9ACTN</name>
<evidence type="ECO:0000256" key="2">
    <source>
        <dbReference type="ARBA" id="ARBA00022448"/>
    </source>
</evidence>
<feature type="transmembrane region" description="Helical" evidence="8">
    <location>
        <begin position="320"/>
        <end position="338"/>
    </location>
</feature>
<sequence length="444" mass="46173">MIAKLRAAAPSCGPARTLVLSGFSGSIGTGLFLAGSMLFFTRGVGLSPFQVSLGLSLAAVLGMIASVPVGSLADRVGPRRALIALHIWRVVAYSLYVTVHSFAAFLVVVCATTMADKASPSVNQAMVGTLFDQQERLRTMGFLRAVQNVGLSLGALIAAFALSWDSRSAYDTLALGNAASYVVMAFLIWRIRGIDSGRAASAKAAVSAKTTENYAVEAAQPTAANPFKELPFLALSGLNGVLALHDTVLFVGLPLWIAQFTRAPVSLVSVALILNTVITALSQTWWTKLADTMAKAVRGMVIAGLVLALAAMSVGPAADVGTGTACVLLLFGVLLLTVGENLHAASAWAISFELSPAASRARYLSVFGLGQSTRDLVGPALITTVVIGMGTWGWIGLAALFALAGAASRRAALSVERIRQMRSAQTAMDPPAERMQSPAAPSPL</sequence>
<feature type="transmembrane region" description="Helical" evidence="8">
    <location>
        <begin position="53"/>
        <end position="73"/>
    </location>
</feature>
<proteinExistence type="predicted"/>
<gene>
    <name evidence="10" type="ORF">OG863_40435</name>
</gene>
<evidence type="ECO:0000256" key="5">
    <source>
        <dbReference type="ARBA" id="ARBA00022989"/>
    </source>
</evidence>
<feature type="transmembrane region" description="Helical" evidence="8">
    <location>
        <begin position="170"/>
        <end position="189"/>
    </location>
</feature>
<dbReference type="EMBL" id="CP109106">
    <property type="protein sequence ID" value="WSB73704.1"/>
    <property type="molecule type" value="Genomic_DNA"/>
</dbReference>
<feature type="transmembrane region" description="Helical" evidence="8">
    <location>
        <begin position="20"/>
        <end position="41"/>
    </location>
</feature>
<evidence type="ECO:0000256" key="7">
    <source>
        <dbReference type="SAM" id="MobiDB-lite"/>
    </source>
</evidence>
<evidence type="ECO:0000313" key="11">
    <source>
        <dbReference type="Proteomes" id="UP001344251"/>
    </source>
</evidence>
<dbReference type="InterPro" id="IPR036259">
    <property type="entry name" value="MFS_trans_sf"/>
</dbReference>
<comment type="subcellular location">
    <subcellularLocation>
        <location evidence="1">Cell membrane</location>
        <topology evidence="1">Multi-pass membrane protein</topology>
    </subcellularLocation>
</comment>
<evidence type="ECO:0000313" key="10">
    <source>
        <dbReference type="EMBL" id="WSB73704.1"/>
    </source>
</evidence>
<feature type="domain" description="Major facilitator superfamily (MFS) profile" evidence="9">
    <location>
        <begin position="14"/>
        <end position="422"/>
    </location>
</feature>
<evidence type="ECO:0000256" key="1">
    <source>
        <dbReference type="ARBA" id="ARBA00004651"/>
    </source>
</evidence>
<dbReference type="InterPro" id="IPR050171">
    <property type="entry name" value="MFS_Transporters"/>
</dbReference>
<feature type="transmembrane region" description="Helical" evidence="8">
    <location>
        <begin position="296"/>
        <end position="314"/>
    </location>
</feature>
<dbReference type="PROSITE" id="PS50850">
    <property type="entry name" value="MFS"/>
    <property type="match status" value="1"/>
</dbReference>
<dbReference type="PANTHER" id="PTHR23517:SF2">
    <property type="entry name" value="MULTIDRUG RESISTANCE PROTEIN MDTH"/>
    <property type="match status" value="1"/>
</dbReference>
<evidence type="ECO:0000256" key="6">
    <source>
        <dbReference type="ARBA" id="ARBA00023136"/>
    </source>
</evidence>
<feature type="transmembrane region" description="Helical" evidence="8">
    <location>
        <begin position="232"/>
        <end position="257"/>
    </location>
</feature>
<dbReference type="PANTHER" id="PTHR23517">
    <property type="entry name" value="RESISTANCE PROTEIN MDTM, PUTATIVE-RELATED-RELATED"/>
    <property type="match status" value="1"/>
</dbReference>
<keyword evidence="5 8" id="KW-1133">Transmembrane helix</keyword>
<evidence type="ECO:0000256" key="4">
    <source>
        <dbReference type="ARBA" id="ARBA00022692"/>
    </source>
</evidence>
<keyword evidence="4 8" id="KW-0812">Transmembrane</keyword>
<keyword evidence="11" id="KW-1185">Reference proteome</keyword>
<accession>A0ABZ1FTA9</accession>
<feature type="transmembrane region" description="Helical" evidence="8">
    <location>
        <begin position="376"/>
        <end position="404"/>
    </location>
</feature>
<evidence type="ECO:0000256" key="3">
    <source>
        <dbReference type="ARBA" id="ARBA00022475"/>
    </source>
</evidence>
<feature type="transmembrane region" description="Helical" evidence="8">
    <location>
        <begin position="263"/>
        <end position="284"/>
    </location>
</feature>
<dbReference type="SUPFAM" id="SSF103473">
    <property type="entry name" value="MFS general substrate transporter"/>
    <property type="match status" value="1"/>
</dbReference>
<dbReference type="Proteomes" id="UP001344251">
    <property type="component" value="Chromosome"/>
</dbReference>
<feature type="transmembrane region" description="Helical" evidence="8">
    <location>
        <begin position="93"/>
        <end position="115"/>
    </location>
</feature>
<dbReference type="Pfam" id="PF07690">
    <property type="entry name" value="MFS_1"/>
    <property type="match status" value="1"/>
</dbReference>
<reference evidence="10 11" key="1">
    <citation type="submission" date="2022-10" db="EMBL/GenBank/DDBJ databases">
        <title>The complete genomes of actinobacterial strains from the NBC collection.</title>
        <authorList>
            <person name="Joergensen T.S."/>
            <person name="Alvarez Arevalo M."/>
            <person name="Sterndorff E.B."/>
            <person name="Faurdal D."/>
            <person name="Vuksanovic O."/>
            <person name="Mourched A.-S."/>
            <person name="Charusanti P."/>
            <person name="Shaw S."/>
            <person name="Blin K."/>
            <person name="Weber T."/>
        </authorList>
    </citation>
    <scope>NUCLEOTIDE SEQUENCE [LARGE SCALE GENOMIC DNA]</scope>
    <source>
        <strain evidence="10 11">NBC 01774</strain>
    </source>
</reference>
<dbReference type="Gene3D" id="1.20.1250.20">
    <property type="entry name" value="MFS general substrate transporter like domains"/>
    <property type="match status" value="1"/>
</dbReference>
<feature type="region of interest" description="Disordered" evidence="7">
    <location>
        <begin position="423"/>
        <end position="444"/>
    </location>
</feature>
<dbReference type="InterPro" id="IPR011701">
    <property type="entry name" value="MFS"/>
</dbReference>
<evidence type="ECO:0000259" key="9">
    <source>
        <dbReference type="PROSITE" id="PS50850"/>
    </source>
</evidence>